<comment type="similarity">
    <text evidence="6">Belongs to the serine/threonine dehydratase family.</text>
</comment>
<dbReference type="AlphaFoldDB" id="A0A2T2XLM1"/>
<proteinExistence type="inferred from homology"/>
<evidence type="ECO:0000313" key="15">
    <source>
        <dbReference type="Proteomes" id="UP000242972"/>
    </source>
</evidence>
<dbReference type="GO" id="GO:0004794">
    <property type="term" value="F:threonine deaminase activity"/>
    <property type="evidence" value="ECO:0007669"/>
    <property type="project" value="UniProtKB-EC"/>
</dbReference>
<gene>
    <name evidence="14" type="ORF">C7B46_01635</name>
</gene>
<comment type="catalytic activity">
    <reaction evidence="1">
        <text>L-threonine = 2-oxobutanoate + NH4(+)</text>
        <dbReference type="Rhea" id="RHEA:22108"/>
        <dbReference type="ChEBI" id="CHEBI:16763"/>
        <dbReference type="ChEBI" id="CHEBI:28938"/>
        <dbReference type="ChEBI" id="CHEBI:57926"/>
        <dbReference type="EC" id="4.3.1.19"/>
    </reaction>
</comment>
<dbReference type="GO" id="GO:0070179">
    <property type="term" value="P:D-serine biosynthetic process"/>
    <property type="evidence" value="ECO:0007669"/>
    <property type="project" value="TreeGrafter"/>
</dbReference>
<dbReference type="GO" id="GO:0000287">
    <property type="term" value="F:magnesium ion binding"/>
    <property type="evidence" value="ECO:0007669"/>
    <property type="project" value="TreeGrafter"/>
</dbReference>
<comment type="cofactor">
    <cofactor evidence="5">
        <name>Mg(2+)</name>
        <dbReference type="ChEBI" id="CHEBI:18420"/>
    </cofactor>
</comment>
<dbReference type="CDD" id="cd01562">
    <property type="entry name" value="Thr-dehyd"/>
    <property type="match status" value="1"/>
</dbReference>
<dbReference type="Proteomes" id="UP000242972">
    <property type="component" value="Unassembled WGS sequence"/>
</dbReference>
<evidence type="ECO:0000256" key="5">
    <source>
        <dbReference type="ARBA" id="ARBA00001946"/>
    </source>
</evidence>
<evidence type="ECO:0000256" key="6">
    <source>
        <dbReference type="ARBA" id="ARBA00010869"/>
    </source>
</evidence>
<evidence type="ECO:0000256" key="10">
    <source>
        <dbReference type="ARBA" id="ARBA00023239"/>
    </source>
</evidence>
<feature type="domain" description="Tryptophan synthase beta chain-like PALP" evidence="13">
    <location>
        <begin position="20"/>
        <end position="305"/>
    </location>
</feature>
<comment type="cofactor">
    <cofactor evidence="3">
        <name>pyridoxal 5'-phosphate</name>
        <dbReference type="ChEBI" id="CHEBI:597326"/>
    </cofactor>
</comment>
<dbReference type="GO" id="GO:0030170">
    <property type="term" value="F:pyridoxal phosphate binding"/>
    <property type="evidence" value="ECO:0007669"/>
    <property type="project" value="InterPro"/>
</dbReference>
<keyword evidence="8" id="KW-0460">Magnesium</keyword>
<evidence type="ECO:0000256" key="2">
    <source>
        <dbReference type="ARBA" id="ARBA00001913"/>
    </source>
</evidence>
<dbReference type="GO" id="GO:0018114">
    <property type="term" value="F:threonine racemase activity"/>
    <property type="evidence" value="ECO:0007669"/>
    <property type="project" value="TreeGrafter"/>
</dbReference>
<dbReference type="EMBL" id="PXYW01000002">
    <property type="protein sequence ID" value="PSR35389.1"/>
    <property type="molecule type" value="Genomic_DNA"/>
</dbReference>
<comment type="function">
    <text evidence="11">Catalyzes the anaerobic formation of alpha-ketobutyrate and ammonia from threonine in a two-step reaction. The first step involved a dehydration of threonine and a production of enamine intermediates (aminocrotonate), which tautomerizes to its imine form (iminobutyrate). Both intermediates are unstable and short-lived. The second step is the nonenzymatic hydrolysis of the enamine/imine intermediates to form 2-ketobutyrate and free ammonia. In the low water environment of the cell, the second step is accelerated by RidA.</text>
</comment>
<dbReference type="InterPro" id="IPR036052">
    <property type="entry name" value="TrpB-like_PALP_sf"/>
</dbReference>
<name>A0A2T2XLM1_9FIRM</name>
<dbReference type="PROSITE" id="PS00165">
    <property type="entry name" value="DEHYDRATASE_SER_THR"/>
    <property type="match status" value="1"/>
</dbReference>
<dbReference type="PANTHER" id="PTHR43050">
    <property type="entry name" value="SERINE / THREONINE RACEMASE FAMILY MEMBER"/>
    <property type="match status" value="1"/>
</dbReference>
<comment type="caution">
    <text evidence="14">The sequence shown here is derived from an EMBL/GenBank/DDBJ whole genome shotgun (WGS) entry which is preliminary data.</text>
</comment>
<dbReference type="FunFam" id="3.40.50.1100:FF:000007">
    <property type="entry name" value="L-threonine dehydratase catabolic TdcB"/>
    <property type="match status" value="1"/>
</dbReference>
<dbReference type="Gene3D" id="3.40.50.1100">
    <property type="match status" value="2"/>
</dbReference>
<evidence type="ECO:0000256" key="11">
    <source>
        <dbReference type="ARBA" id="ARBA00025527"/>
    </source>
</evidence>
<dbReference type="GO" id="GO:0005524">
    <property type="term" value="F:ATP binding"/>
    <property type="evidence" value="ECO:0007669"/>
    <property type="project" value="TreeGrafter"/>
</dbReference>
<reference evidence="14 15" key="1">
    <citation type="journal article" date="2014" name="BMC Genomics">
        <title>Comparison of environmental and isolate Sulfobacillus genomes reveals diverse carbon, sulfur, nitrogen, and hydrogen metabolisms.</title>
        <authorList>
            <person name="Justice N.B."/>
            <person name="Norman A."/>
            <person name="Brown C.T."/>
            <person name="Singh A."/>
            <person name="Thomas B.C."/>
            <person name="Banfield J.F."/>
        </authorList>
    </citation>
    <scope>NUCLEOTIDE SEQUENCE [LARGE SCALE GENOMIC DNA]</scope>
    <source>
        <strain evidence="14">AMDSBA4</strain>
    </source>
</reference>
<keyword evidence="10 14" id="KW-0456">Lyase</keyword>
<evidence type="ECO:0000256" key="4">
    <source>
        <dbReference type="ARBA" id="ARBA00001936"/>
    </source>
</evidence>
<dbReference type="Pfam" id="PF00291">
    <property type="entry name" value="PALP"/>
    <property type="match status" value="1"/>
</dbReference>
<dbReference type="EC" id="4.3.1.19" evidence="7"/>
<sequence>MIDTPSLSTICEAKYRLLGVIHRTPLVTSHSFPLGSHGELRFKAENLQVTGAFKIRGAFNKVAQLAAQANSGVVTASSGNHGQAVAWAARYHHMSAHVVVPLTAPKSKVAAAKAYGATVEYCGTTSQERLDRAQEFAQDRGYQFVPPYDDVSVMSGQGTIGLEIIEDWPEVDMVLVPIGGGGLISGIATAIKSIRPDIAVVGIEAMGAAKAWQSRQQGFRVVLDHTDTIADGIKTLGLGLMTYPIVEKNVDRLLTVSEESIAEAVRWLLTRPKLVVEPSGATTMAAILSYPEMFQDKNVVAVLSGGNLDPEVLSAILSES</sequence>
<organism evidence="14 15">
    <name type="scientific">Sulfobacillus benefaciens</name>
    <dbReference type="NCBI Taxonomy" id="453960"/>
    <lineage>
        <taxon>Bacteria</taxon>
        <taxon>Bacillati</taxon>
        <taxon>Bacillota</taxon>
        <taxon>Clostridia</taxon>
        <taxon>Eubacteriales</taxon>
        <taxon>Clostridiales Family XVII. Incertae Sedis</taxon>
        <taxon>Sulfobacillus</taxon>
    </lineage>
</organism>
<dbReference type="GO" id="GO:0030378">
    <property type="term" value="F:serine racemase activity"/>
    <property type="evidence" value="ECO:0007669"/>
    <property type="project" value="TreeGrafter"/>
</dbReference>
<evidence type="ECO:0000256" key="9">
    <source>
        <dbReference type="ARBA" id="ARBA00022898"/>
    </source>
</evidence>
<dbReference type="FunFam" id="3.40.50.1100:FF:000005">
    <property type="entry name" value="Threonine dehydratase catabolic"/>
    <property type="match status" value="1"/>
</dbReference>
<evidence type="ECO:0000256" key="8">
    <source>
        <dbReference type="ARBA" id="ARBA00022842"/>
    </source>
</evidence>
<evidence type="ECO:0000256" key="12">
    <source>
        <dbReference type="ARBA" id="ARBA00031427"/>
    </source>
</evidence>
<dbReference type="SUPFAM" id="SSF53686">
    <property type="entry name" value="Tryptophan synthase beta subunit-like PLP-dependent enzymes"/>
    <property type="match status" value="1"/>
</dbReference>
<dbReference type="InterPro" id="IPR000634">
    <property type="entry name" value="Ser/Thr_deHydtase_PyrdxlP-BS"/>
</dbReference>
<evidence type="ECO:0000256" key="1">
    <source>
        <dbReference type="ARBA" id="ARBA00001274"/>
    </source>
</evidence>
<evidence type="ECO:0000313" key="14">
    <source>
        <dbReference type="EMBL" id="PSR35389.1"/>
    </source>
</evidence>
<dbReference type="InterPro" id="IPR001926">
    <property type="entry name" value="TrpB-like_PALP"/>
</dbReference>
<evidence type="ECO:0000256" key="3">
    <source>
        <dbReference type="ARBA" id="ARBA00001933"/>
    </source>
</evidence>
<accession>A0A2T2XLM1</accession>
<dbReference type="GO" id="GO:0003941">
    <property type="term" value="F:L-serine ammonia-lyase activity"/>
    <property type="evidence" value="ECO:0007669"/>
    <property type="project" value="TreeGrafter"/>
</dbReference>
<dbReference type="PANTHER" id="PTHR43050:SF1">
    <property type="entry name" value="SERINE RACEMASE"/>
    <property type="match status" value="1"/>
</dbReference>
<comment type="cofactor">
    <cofactor evidence="4">
        <name>Mn(2+)</name>
        <dbReference type="ChEBI" id="CHEBI:29035"/>
    </cofactor>
</comment>
<evidence type="ECO:0000259" key="13">
    <source>
        <dbReference type="Pfam" id="PF00291"/>
    </source>
</evidence>
<keyword evidence="9" id="KW-0663">Pyridoxal phosphate</keyword>
<comment type="cofactor">
    <cofactor evidence="2">
        <name>Ca(2+)</name>
        <dbReference type="ChEBI" id="CHEBI:29108"/>
    </cofactor>
</comment>
<protein>
    <recommendedName>
        <fullName evidence="7">threonine ammonia-lyase</fullName>
        <ecNumber evidence="7">4.3.1.19</ecNumber>
    </recommendedName>
    <alternativeName>
        <fullName evidence="12">Threonine deaminase</fullName>
    </alternativeName>
</protein>
<evidence type="ECO:0000256" key="7">
    <source>
        <dbReference type="ARBA" id="ARBA00012096"/>
    </source>
</evidence>